<organism evidence="4 5">
    <name type="scientific">Paracoccus isoporae</name>
    <dbReference type="NCBI Taxonomy" id="591205"/>
    <lineage>
        <taxon>Bacteria</taxon>
        <taxon>Pseudomonadati</taxon>
        <taxon>Pseudomonadota</taxon>
        <taxon>Alphaproteobacteria</taxon>
        <taxon>Rhodobacterales</taxon>
        <taxon>Paracoccaceae</taxon>
        <taxon>Paracoccus</taxon>
    </lineage>
</organism>
<dbReference type="Proteomes" id="UP000199344">
    <property type="component" value="Unassembled WGS sequence"/>
</dbReference>
<dbReference type="PANTHER" id="PTHR12526:SF510">
    <property type="entry name" value="D-INOSITOL 3-PHOSPHATE GLYCOSYLTRANSFERASE"/>
    <property type="match status" value="1"/>
</dbReference>
<name>A0A1G7HGY6_9RHOB</name>
<accession>A0A1G7HGY6</accession>
<dbReference type="Gene3D" id="3.40.50.2000">
    <property type="entry name" value="Glycogen Phosphorylase B"/>
    <property type="match status" value="2"/>
</dbReference>
<dbReference type="InterPro" id="IPR001296">
    <property type="entry name" value="Glyco_trans_1"/>
</dbReference>
<dbReference type="SUPFAM" id="SSF53756">
    <property type="entry name" value="UDP-Glycosyltransferase/glycogen phosphorylase"/>
    <property type="match status" value="1"/>
</dbReference>
<proteinExistence type="predicted"/>
<dbReference type="PANTHER" id="PTHR12526">
    <property type="entry name" value="GLYCOSYLTRANSFERASE"/>
    <property type="match status" value="1"/>
</dbReference>
<sequence>MKILYAYLYCNFGGVSSVIRERMKADTERQIHVTCCFSLDAGGSAQMQSLGADVHLQKDYIGRVCKLVNEEHFDVVHLIDDVKKVAEIRACYSGPLVLEMHTSTPAFFDEITDDVVSMLDRVLVPSHWSYQEVIARLQSSALIERVEVLPNIAMPRGEATDVESDTARLKLDGVPYLLWIGKISHGKNWLDALRIFSDLRRQIPVRFIMCTGGTLNLESSALFVSELIALGIEDAVDWRHSVGRETMSNIYSAVAESGGALLCTSQAESFGLVVVEGLAHGVPVFSSNTHALPELIQPGINGQLFPVGGTSDACQKLLQYFEGDMTFDRSEIESTVPSKCRPQQHFDRFTEIFKSLCRKGGEGLTLLEQFEGYENRTLPTAQALAVANG</sequence>
<dbReference type="RefSeq" id="WP_090525712.1">
    <property type="nucleotide sequence ID" value="NZ_FNAH01000022.1"/>
</dbReference>
<evidence type="ECO:0000313" key="4">
    <source>
        <dbReference type="EMBL" id="SDE99621.1"/>
    </source>
</evidence>
<keyword evidence="2 4" id="KW-0808">Transferase</keyword>
<gene>
    <name evidence="4" type="ORF">SAMN05421538_1223</name>
</gene>
<dbReference type="CDD" id="cd03801">
    <property type="entry name" value="GT4_PimA-like"/>
    <property type="match status" value="1"/>
</dbReference>
<dbReference type="AlphaFoldDB" id="A0A1G7HGY6"/>
<evidence type="ECO:0000313" key="5">
    <source>
        <dbReference type="Proteomes" id="UP000199344"/>
    </source>
</evidence>
<evidence type="ECO:0000259" key="3">
    <source>
        <dbReference type="Pfam" id="PF00534"/>
    </source>
</evidence>
<keyword evidence="1" id="KW-0328">Glycosyltransferase</keyword>
<dbReference type="GO" id="GO:0016757">
    <property type="term" value="F:glycosyltransferase activity"/>
    <property type="evidence" value="ECO:0007669"/>
    <property type="project" value="UniProtKB-KW"/>
</dbReference>
<dbReference type="Pfam" id="PF00534">
    <property type="entry name" value="Glycos_transf_1"/>
    <property type="match status" value="1"/>
</dbReference>
<keyword evidence="5" id="KW-1185">Reference proteome</keyword>
<feature type="domain" description="Glycosyl transferase family 1" evidence="3">
    <location>
        <begin position="172"/>
        <end position="322"/>
    </location>
</feature>
<evidence type="ECO:0000256" key="2">
    <source>
        <dbReference type="ARBA" id="ARBA00022679"/>
    </source>
</evidence>
<dbReference type="STRING" id="591205.SAMN05421538_1223"/>
<dbReference type="OrthoDB" id="9790710at2"/>
<dbReference type="EMBL" id="FNAH01000022">
    <property type="protein sequence ID" value="SDE99621.1"/>
    <property type="molecule type" value="Genomic_DNA"/>
</dbReference>
<protein>
    <submittedName>
        <fullName evidence="4">Glycosyltransferase involved in cell wall bisynthesis</fullName>
    </submittedName>
</protein>
<evidence type="ECO:0000256" key="1">
    <source>
        <dbReference type="ARBA" id="ARBA00022676"/>
    </source>
</evidence>
<reference evidence="4 5" key="1">
    <citation type="submission" date="2016-10" db="EMBL/GenBank/DDBJ databases">
        <authorList>
            <person name="de Groot N.N."/>
        </authorList>
    </citation>
    <scope>NUCLEOTIDE SEQUENCE [LARGE SCALE GENOMIC DNA]</scope>
    <source>
        <strain evidence="4 5">DSM 22220</strain>
    </source>
</reference>